<proteinExistence type="predicted"/>
<dbReference type="HOGENOM" id="CLU_007271_0_0_1"/>
<feature type="region of interest" description="Disordered" evidence="1">
    <location>
        <begin position="106"/>
        <end position="132"/>
    </location>
</feature>
<dbReference type="AlphaFoldDB" id="T1GE29"/>
<protein>
    <recommendedName>
        <fullName evidence="2">Codanin-1 C-terminal domain-containing protein</fullName>
    </recommendedName>
</protein>
<accession>T1GE29</accession>
<dbReference type="InterPro" id="IPR040031">
    <property type="entry name" value="Codanin-1"/>
</dbReference>
<reference evidence="4" key="1">
    <citation type="submission" date="2013-02" db="EMBL/GenBank/DDBJ databases">
        <authorList>
            <person name="Hughes D."/>
        </authorList>
    </citation>
    <scope>NUCLEOTIDE SEQUENCE</scope>
    <source>
        <strain>Durham</strain>
        <strain evidence="4">NC isolate 2 -- Noor lab</strain>
    </source>
</reference>
<name>T1GE29_MEGSC</name>
<organism evidence="3 4">
    <name type="scientific">Megaselia scalaris</name>
    <name type="common">Humpbacked fly</name>
    <name type="synonym">Phora scalaris</name>
    <dbReference type="NCBI Taxonomy" id="36166"/>
    <lineage>
        <taxon>Eukaryota</taxon>
        <taxon>Metazoa</taxon>
        <taxon>Ecdysozoa</taxon>
        <taxon>Arthropoda</taxon>
        <taxon>Hexapoda</taxon>
        <taxon>Insecta</taxon>
        <taxon>Pterygota</taxon>
        <taxon>Neoptera</taxon>
        <taxon>Endopterygota</taxon>
        <taxon>Diptera</taxon>
        <taxon>Brachycera</taxon>
        <taxon>Muscomorpha</taxon>
        <taxon>Platypezoidea</taxon>
        <taxon>Phoridae</taxon>
        <taxon>Megaseliini</taxon>
        <taxon>Megaselia</taxon>
    </lineage>
</organism>
<dbReference type="PANTHER" id="PTHR28678">
    <property type="entry name" value="CODANIN-1"/>
    <property type="match status" value="1"/>
</dbReference>
<dbReference type="GO" id="GO:0005634">
    <property type="term" value="C:nucleus"/>
    <property type="evidence" value="ECO:0007669"/>
    <property type="project" value="TreeGrafter"/>
</dbReference>
<dbReference type="EMBL" id="CAQQ02189770">
    <property type="status" value="NOT_ANNOTATED_CDS"/>
    <property type="molecule type" value="Genomic_DNA"/>
</dbReference>
<evidence type="ECO:0000313" key="3">
    <source>
        <dbReference type="EnsemblMetazoa" id="MESCA001587-PA"/>
    </source>
</evidence>
<dbReference type="EnsemblMetazoa" id="MESCA001587-RA">
    <property type="protein sequence ID" value="MESCA001587-PA"/>
    <property type="gene ID" value="MESCA001587"/>
</dbReference>
<dbReference type="OMA" id="CVVKDAQ"/>
<dbReference type="InterPro" id="IPR028171">
    <property type="entry name" value="Codanin-1_C"/>
</dbReference>
<keyword evidence="4" id="KW-1185">Reference proteome</keyword>
<feature type="domain" description="Codanin-1 C-terminal" evidence="2">
    <location>
        <begin position="716"/>
        <end position="828"/>
    </location>
</feature>
<evidence type="ECO:0000256" key="1">
    <source>
        <dbReference type="SAM" id="MobiDB-lite"/>
    </source>
</evidence>
<dbReference type="PANTHER" id="PTHR28678:SF1">
    <property type="entry name" value="CODANIN-1"/>
    <property type="match status" value="1"/>
</dbReference>
<evidence type="ECO:0000313" key="4">
    <source>
        <dbReference type="Proteomes" id="UP000015102"/>
    </source>
</evidence>
<sequence length="1034" mass="118509">MTPEEILQKLCRESNGNFQQFFLNQFSSKCSVEEFGVFFLNFLRQQTEIFLKGGGGSTATPLFTPLKPTTDENQAKDLSFRDCSSSSLTLDSKPISTKKKIRTSLFEQSDFPEQNKSMEQHSLNSTQTSANNSRSIREFSLEDFMNTSTPSNRVKSKKTVQKKRVVPITLSKSVNDSDSDAFTSPAFRNDNNILKINDTSEIMDRKKMKNEMTEISKQIEEIQAPAVFSLRTSVAAVAAAESPVKSKPVEICLDSIDDGTKVVLKRLAEIYCILMDLHLTANILTEISFILNILDADGIMTSPLNPDPETDEIDRKLINMGFSEVFLVFKDFTNCVFFALEVLNRRRGTLAVLDLYSLKVIIENNRISTAHPQLTAYLQTVYSKKKQRDAFYAILKIWEQKHLNPLWNFKEGLGTKIQNTIFHVSEHPINMAHLAQLFLSQLLVSANEPLPQELSDVDQIKLSKLTQRLVTPGSFSTNYQFPGNQMFFKEFLQTTGSHIFMEQIKLVLIANLLELNDSTYDILNLSSNPQAGNEGSTEYVVRTEVISNLRILSKFLGLVVSIPYTYEGNKNSIMDQKQLELKNNVTSHIDFVKILKKALVEKKLLITIPWMIQYLVMLDETTLKHNHYKQLFSLLFEIYWKIDILKLRQTSNFIILSCLGWLFEQLNLVGDYYEHRQTKSPKTDLSLLVDFQEVPIFLPSNSNLISEIEDNVLVGSLLESILNASCPFLADFRVAIMPKGVAKTLSRTGRYRHITTKIMTEQQSSPSVQQQSVQDNKTKLVEAFLYSQSLSVRRTIEFVIERTSSAVIKDFQVKFLLPSKTQALENIQYICDTDFPSIYKNIKEIFTKSFNTILEQWNVETPKMIEDRASQALDALLPIETQSVVKSTCLLLVKEKCILKTSEWRKNNLKDLSFYSTDLQADAQKFQKQQQTKNNQHTNLIIRQENCNLSESLDELQYWLHNTSYSYKFVNTNDLLVFLKKYKSTFHENTLPYFFFRVTGLMTINLIQNLISYFPNVLTMEVIGEFLESGNMMK</sequence>
<evidence type="ECO:0000259" key="2">
    <source>
        <dbReference type="Pfam" id="PF15296"/>
    </source>
</evidence>
<reference evidence="3" key="2">
    <citation type="submission" date="2015-06" db="UniProtKB">
        <authorList>
            <consortium name="EnsemblMetazoa"/>
        </authorList>
    </citation>
    <scope>IDENTIFICATION</scope>
</reference>
<dbReference type="Proteomes" id="UP000015102">
    <property type="component" value="Unassembled WGS sequence"/>
</dbReference>
<dbReference type="STRING" id="36166.T1GE29"/>
<dbReference type="GO" id="GO:0006325">
    <property type="term" value="P:chromatin organization"/>
    <property type="evidence" value="ECO:0007669"/>
    <property type="project" value="TreeGrafter"/>
</dbReference>
<dbReference type="Pfam" id="PF15296">
    <property type="entry name" value="Codanin-1_C"/>
    <property type="match status" value="1"/>
</dbReference>